<organism evidence="2 3">
    <name type="scientific">Vespula maculifrons</name>
    <name type="common">Eastern yellow jacket</name>
    <name type="synonym">Wasp</name>
    <dbReference type="NCBI Taxonomy" id="7453"/>
    <lineage>
        <taxon>Eukaryota</taxon>
        <taxon>Metazoa</taxon>
        <taxon>Ecdysozoa</taxon>
        <taxon>Arthropoda</taxon>
        <taxon>Hexapoda</taxon>
        <taxon>Insecta</taxon>
        <taxon>Pterygota</taxon>
        <taxon>Neoptera</taxon>
        <taxon>Endopterygota</taxon>
        <taxon>Hymenoptera</taxon>
        <taxon>Apocrita</taxon>
        <taxon>Aculeata</taxon>
        <taxon>Vespoidea</taxon>
        <taxon>Vespidae</taxon>
        <taxon>Vespinae</taxon>
        <taxon>Vespula</taxon>
    </lineage>
</organism>
<comment type="caution">
    <text evidence="2">The sequence shown here is derived from an EMBL/GenBank/DDBJ whole genome shotgun (WGS) entry which is preliminary data.</text>
</comment>
<name>A0ABD2CM83_VESMC</name>
<protein>
    <submittedName>
        <fullName evidence="2">Melanopsin-B</fullName>
    </submittedName>
</protein>
<accession>A0ABD2CM83</accession>
<dbReference type="AlphaFoldDB" id="A0ABD2CM83"/>
<dbReference type="Proteomes" id="UP001607303">
    <property type="component" value="Unassembled WGS sequence"/>
</dbReference>
<sequence length="70" mass="8109">MDLGDFERWWKDPGIAVWSFVLFGCFLLNAILFLAFLIRPGLRTISNSPETCHRSTFRAESLFISSLNQR</sequence>
<keyword evidence="1" id="KW-1133">Transmembrane helix</keyword>
<evidence type="ECO:0000256" key="1">
    <source>
        <dbReference type="SAM" id="Phobius"/>
    </source>
</evidence>
<reference evidence="2 3" key="1">
    <citation type="journal article" date="2024" name="Ann. Entomol. Soc. Am.">
        <title>Genomic analyses of the southern and eastern yellowjacket wasps (Hymenoptera: Vespidae) reveal evolutionary signatures of social life.</title>
        <authorList>
            <person name="Catto M.A."/>
            <person name="Caine P.B."/>
            <person name="Orr S.E."/>
            <person name="Hunt B.G."/>
            <person name="Goodisman M.A.D."/>
        </authorList>
    </citation>
    <scope>NUCLEOTIDE SEQUENCE [LARGE SCALE GENOMIC DNA]</scope>
    <source>
        <strain evidence="2">232</strain>
        <tissue evidence="2">Head and thorax</tissue>
    </source>
</reference>
<proteinExistence type="predicted"/>
<gene>
    <name evidence="2" type="ORF">V1477_004577</name>
</gene>
<evidence type="ECO:0000313" key="2">
    <source>
        <dbReference type="EMBL" id="KAL2746207.1"/>
    </source>
</evidence>
<feature type="transmembrane region" description="Helical" evidence="1">
    <location>
        <begin position="15"/>
        <end position="38"/>
    </location>
</feature>
<evidence type="ECO:0000313" key="3">
    <source>
        <dbReference type="Proteomes" id="UP001607303"/>
    </source>
</evidence>
<keyword evidence="1" id="KW-0812">Transmembrane</keyword>
<dbReference type="EMBL" id="JAYRBN010000037">
    <property type="protein sequence ID" value="KAL2746207.1"/>
    <property type="molecule type" value="Genomic_DNA"/>
</dbReference>
<keyword evidence="3" id="KW-1185">Reference proteome</keyword>
<keyword evidence="1" id="KW-0472">Membrane</keyword>